<evidence type="ECO:0000313" key="1">
    <source>
        <dbReference type="EMBL" id="AGF85541.1"/>
    </source>
</evidence>
<gene>
    <name evidence="1" type="ORF">glt_00736</name>
</gene>
<keyword evidence="2" id="KW-1185">Reference proteome</keyword>
<evidence type="ECO:0000313" key="2">
    <source>
        <dbReference type="Proteomes" id="UP000241071"/>
    </source>
</evidence>
<name>M1PNG1_9VIRU</name>
<accession>M1PNG1</accession>
<organism evidence="1 2">
    <name type="scientific">Moumouvirus goulette</name>
    <dbReference type="NCBI Taxonomy" id="1247379"/>
    <lineage>
        <taxon>Viruses</taxon>
        <taxon>Varidnaviria</taxon>
        <taxon>Bamfordvirae</taxon>
        <taxon>Nucleocytoviricota</taxon>
        <taxon>Megaviricetes</taxon>
        <taxon>Imitervirales</taxon>
        <taxon>Mimiviridae</taxon>
        <taxon>Megamimivirinae</taxon>
        <taxon>Moumouvirus</taxon>
        <taxon>Moumouvirus goulettemassiliense</taxon>
    </lineage>
</organism>
<proteinExistence type="predicted"/>
<sequence length="41" mass="4629">MNKNLNQTMSDLDIIKLLEFAESEINSTSLITLYLPSNSNL</sequence>
<dbReference type="Proteomes" id="UP000241071">
    <property type="component" value="Segment"/>
</dbReference>
<dbReference type="EMBL" id="KC008572">
    <property type="protein sequence ID" value="AGF85541.1"/>
    <property type="molecule type" value="Genomic_DNA"/>
</dbReference>
<protein>
    <submittedName>
        <fullName evidence="1">Uncharacterized protein</fullName>
    </submittedName>
</protein>
<reference evidence="1 2" key="1">
    <citation type="submission" date="2012-10" db="EMBL/GenBank/DDBJ databases">
        <title>Complete genome sequence of Moumouvirus goulette.</title>
        <authorList>
            <person name="Fournous G."/>
            <person name="Bougalmi M."/>
            <person name="Colson P."/>
        </authorList>
    </citation>
    <scope>NUCLEOTIDE SEQUENCE [LARGE SCALE GENOMIC DNA]</scope>
</reference>